<organism evidence="1 2">
    <name type="scientific">Populus alba x Populus x berolinensis</name>
    <dbReference type="NCBI Taxonomy" id="444605"/>
    <lineage>
        <taxon>Eukaryota</taxon>
        <taxon>Viridiplantae</taxon>
        <taxon>Streptophyta</taxon>
        <taxon>Embryophyta</taxon>
        <taxon>Tracheophyta</taxon>
        <taxon>Spermatophyta</taxon>
        <taxon>Magnoliopsida</taxon>
        <taxon>eudicotyledons</taxon>
        <taxon>Gunneridae</taxon>
        <taxon>Pentapetalae</taxon>
        <taxon>rosids</taxon>
        <taxon>fabids</taxon>
        <taxon>Malpighiales</taxon>
        <taxon>Salicaceae</taxon>
        <taxon>Saliceae</taxon>
        <taxon>Populus</taxon>
    </lineage>
</organism>
<reference evidence="1 2" key="1">
    <citation type="journal article" date="2023" name="Mol. Ecol. Resour.">
        <title>Chromosome-level genome assembly of a triploid poplar Populus alba 'Berolinensis'.</title>
        <authorList>
            <person name="Chen S."/>
            <person name="Yu Y."/>
            <person name="Wang X."/>
            <person name="Wang S."/>
            <person name="Zhang T."/>
            <person name="Zhou Y."/>
            <person name="He R."/>
            <person name="Meng N."/>
            <person name="Wang Y."/>
            <person name="Liu W."/>
            <person name="Liu Z."/>
            <person name="Liu J."/>
            <person name="Guo Q."/>
            <person name="Huang H."/>
            <person name="Sederoff R.R."/>
            <person name="Wang G."/>
            <person name="Qu G."/>
            <person name="Chen S."/>
        </authorList>
    </citation>
    <scope>NUCLEOTIDE SEQUENCE [LARGE SCALE GENOMIC DNA]</scope>
    <source>
        <strain evidence="1">SC-2020</strain>
    </source>
</reference>
<protein>
    <submittedName>
        <fullName evidence="1">Uncharacterized protein</fullName>
    </submittedName>
</protein>
<proteinExistence type="predicted"/>
<keyword evidence="2" id="KW-1185">Reference proteome</keyword>
<comment type="caution">
    <text evidence="1">The sequence shown here is derived from an EMBL/GenBank/DDBJ whole genome shotgun (WGS) entry which is preliminary data.</text>
</comment>
<name>A0AAD6RUF5_9ROSI</name>
<dbReference type="AlphaFoldDB" id="A0AAD6RUF5"/>
<dbReference type="Proteomes" id="UP001164929">
    <property type="component" value="Chromosome 1"/>
</dbReference>
<gene>
    <name evidence="1" type="ORF">NC653_003806</name>
</gene>
<sequence length="29" mass="3466">MLTSWGRQDPMLELPQRQRKKITVHMTLA</sequence>
<accession>A0AAD6RUF5</accession>
<dbReference type="EMBL" id="JAQIZT010000001">
    <property type="protein sequence ID" value="KAJ7014307.1"/>
    <property type="molecule type" value="Genomic_DNA"/>
</dbReference>
<evidence type="ECO:0000313" key="2">
    <source>
        <dbReference type="Proteomes" id="UP001164929"/>
    </source>
</evidence>
<evidence type="ECO:0000313" key="1">
    <source>
        <dbReference type="EMBL" id="KAJ7014307.1"/>
    </source>
</evidence>